<evidence type="ECO:0000313" key="3">
    <source>
        <dbReference type="Proteomes" id="UP000054558"/>
    </source>
</evidence>
<accession>A0A1Y1IHU5</accession>
<dbReference type="OMA" id="GAWEEEN"/>
<protein>
    <submittedName>
        <fullName evidence="2">Uncharacterized protein</fullName>
    </submittedName>
</protein>
<feature type="compositionally biased region" description="Low complexity" evidence="1">
    <location>
        <begin position="194"/>
        <end position="212"/>
    </location>
</feature>
<organism evidence="2 3">
    <name type="scientific">Klebsormidium nitens</name>
    <name type="common">Green alga</name>
    <name type="synonym">Ulothrix nitens</name>
    <dbReference type="NCBI Taxonomy" id="105231"/>
    <lineage>
        <taxon>Eukaryota</taxon>
        <taxon>Viridiplantae</taxon>
        <taxon>Streptophyta</taxon>
        <taxon>Klebsormidiophyceae</taxon>
        <taxon>Klebsormidiales</taxon>
        <taxon>Klebsormidiaceae</taxon>
        <taxon>Klebsormidium</taxon>
    </lineage>
</organism>
<feature type="region of interest" description="Disordered" evidence="1">
    <location>
        <begin position="148"/>
        <end position="243"/>
    </location>
</feature>
<evidence type="ECO:0000313" key="2">
    <source>
        <dbReference type="EMBL" id="GAQ90455.1"/>
    </source>
</evidence>
<feature type="compositionally biased region" description="Pro residues" evidence="1">
    <location>
        <begin position="408"/>
        <end position="418"/>
    </location>
</feature>
<feature type="region of interest" description="Disordered" evidence="1">
    <location>
        <begin position="395"/>
        <end position="418"/>
    </location>
</feature>
<dbReference type="Proteomes" id="UP000054558">
    <property type="component" value="Unassembled WGS sequence"/>
</dbReference>
<feature type="region of interest" description="Disordered" evidence="1">
    <location>
        <begin position="1"/>
        <end position="88"/>
    </location>
</feature>
<proteinExistence type="predicted"/>
<sequence>DRRAKATPCPVVQPEAQKYTSRTMASEEHQRDPAVGGGRPQVFAQTEGGRQPSAQPQQTGQQQNGQPQQHVQRDPPAPKPFPGGRQPGLAALAASAFYPPLNAEQLETLETGFGPLYNSLEDRPLSEFGSSLPPLSFFSEIEQLAATITSDLPKDDDVPELEDPVEPEGAWEEENVDMSQNHRRFVPDFGRAESSSSSDGQSDDPSYQPSDQETSEGESAESAAEELDSPETPRDPPPDRSPIVENLRRLCQRQPRYDPNHSEVGSDNDILHPWSSTHIINDPQDYPCFWDDVPGDEQRLIGDVVFVVQRRVPTQGSEKHAGKVDRKLIAIQRNFFVMGDREAAQRCVRYIRTADRLEAEFRCRREEREPAPAPKRPKGGLFTILSSLDTRMANVEQRLPDLKGAGPSSPPQPSPSFA</sequence>
<dbReference type="AlphaFoldDB" id="A0A1Y1IHU5"/>
<evidence type="ECO:0000256" key="1">
    <source>
        <dbReference type="SAM" id="MobiDB-lite"/>
    </source>
</evidence>
<feature type="non-terminal residue" evidence="2">
    <location>
        <position position="1"/>
    </location>
</feature>
<feature type="compositionally biased region" description="Acidic residues" evidence="1">
    <location>
        <begin position="157"/>
        <end position="176"/>
    </location>
</feature>
<feature type="compositionally biased region" description="Low complexity" evidence="1">
    <location>
        <begin position="51"/>
        <end position="70"/>
    </location>
</feature>
<reference evidence="2 3" key="1">
    <citation type="journal article" date="2014" name="Nat. Commun.">
        <title>Klebsormidium flaccidum genome reveals primary factors for plant terrestrial adaptation.</title>
        <authorList>
            <person name="Hori K."/>
            <person name="Maruyama F."/>
            <person name="Fujisawa T."/>
            <person name="Togashi T."/>
            <person name="Yamamoto N."/>
            <person name="Seo M."/>
            <person name="Sato S."/>
            <person name="Yamada T."/>
            <person name="Mori H."/>
            <person name="Tajima N."/>
            <person name="Moriyama T."/>
            <person name="Ikeuchi M."/>
            <person name="Watanabe M."/>
            <person name="Wada H."/>
            <person name="Kobayashi K."/>
            <person name="Saito M."/>
            <person name="Masuda T."/>
            <person name="Sasaki-Sekimoto Y."/>
            <person name="Mashiguchi K."/>
            <person name="Awai K."/>
            <person name="Shimojima M."/>
            <person name="Masuda S."/>
            <person name="Iwai M."/>
            <person name="Nobusawa T."/>
            <person name="Narise T."/>
            <person name="Kondo S."/>
            <person name="Saito H."/>
            <person name="Sato R."/>
            <person name="Murakawa M."/>
            <person name="Ihara Y."/>
            <person name="Oshima-Yamada Y."/>
            <person name="Ohtaka K."/>
            <person name="Satoh M."/>
            <person name="Sonobe K."/>
            <person name="Ishii M."/>
            <person name="Ohtani R."/>
            <person name="Kanamori-Sato M."/>
            <person name="Honoki R."/>
            <person name="Miyazaki D."/>
            <person name="Mochizuki H."/>
            <person name="Umetsu J."/>
            <person name="Higashi K."/>
            <person name="Shibata D."/>
            <person name="Kamiya Y."/>
            <person name="Sato N."/>
            <person name="Nakamura Y."/>
            <person name="Tabata S."/>
            <person name="Ida S."/>
            <person name="Kurokawa K."/>
            <person name="Ohta H."/>
        </authorList>
    </citation>
    <scope>NUCLEOTIDE SEQUENCE [LARGE SCALE GENOMIC DNA]</scope>
    <source>
        <strain evidence="2 3">NIES-2285</strain>
    </source>
</reference>
<dbReference type="EMBL" id="DF237591">
    <property type="protein sequence ID" value="GAQ90455.1"/>
    <property type="molecule type" value="Genomic_DNA"/>
</dbReference>
<keyword evidence="3" id="KW-1185">Reference proteome</keyword>
<name>A0A1Y1IHU5_KLENI</name>
<feature type="compositionally biased region" description="Acidic residues" evidence="1">
    <location>
        <begin position="213"/>
        <end position="229"/>
    </location>
</feature>
<gene>
    <name evidence="2" type="ORF">KFL_006420010</name>
</gene>